<gene>
    <name evidence="2" type="ORF">E6K74_09090</name>
</gene>
<dbReference type="EMBL" id="VBOU01000085">
    <property type="protein sequence ID" value="TMQ53485.1"/>
    <property type="molecule type" value="Genomic_DNA"/>
</dbReference>
<sequence length="133" mass="15216">MSGNWIVHAAQVLLVAIVAVFVISPIVRRRGERAWSESREEGLRRSIAERKGRLYTGIIELDFDRDSGKISPEDHERMRSEAMSEVVALLKEEEAFEKGPRPRPAVIEGGDSVERMIEEYKRSRRRDPGARQT</sequence>
<evidence type="ECO:0000313" key="3">
    <source>
        <dbReference type="Proteomes" id="UP000319829"/>
    </source>
</evidence>
<feature type="transmembrane region" description="Helical" evidence="1">
    <location>
        <begin position="6"/>
        <end position="27"/>
    </location>
</feature>
<keyword evidence="1" id="KW-0472">Membrane</keyword>
<evidence type="ECO:0008006" key="4">
    <source>
        <dbReference type="Google" id="ProtNLM"/>
    </source>
</evidence>
<evidence type="ECO:0000313" key="2">
    <source>
        <dbReference type="EMBL" id="TMQ53485.1"/>
    </source>
</evidence>
<name>A0A538SQ46_UNCEI</name>
<protein>
    <recommendedName>
        <fullName evidence="4">C-type cytochrome biogenesis protein CcmI</fullName>
    </recommendedName>
</protein>
<comment type="caution">
    <text evidence="2">The sequence shown here is derived from an EMBL/GenBank/DDBJ whole genome shotgun (WGS) entry which is preliminary data.</text>
</comment>
<organism evidence="2 3">
    <name type="scientific">Eiseniibacteriota bacterium</name>
    <dbReference type="NCBI Taxonomy" id="2212470"/>
    <lineage>
        <taxon>Bacteria</taxon>
        <taxon>Candidatus Eiseniibacteriota</taxon>
    </lineage>
</organism>
<evidence type="ECO:0000256" key="1">
    <source>
        <dbReference type="SAM" id="Phobius"/>
    </source>
</evidence>
<dbReference type="Proteomes" id="UP000319829">
    <property type="component" value="Unassembled WGS sequence"/>
</dbReference>
<keyword evidence="1" id="KW-1133">Transmembrane helix</keyword>
<proteinExistence type="predicted"/>
<dbReference type="AlphaFoldDB" id="A0A538SQ46"/>
<reference evidence="2 3" key="1">
    <citation type="journal article" date="2019" name="Nat. Microbiol.">
        <title>Mediterranean grassland soil C-N compound turnover is dependent on rainfall and depth, and is mediated by genomically divergent microorganisms.</title>
        <authorList>
            <person name="Diamond S."/>
            <person name="Andeer P.F."/>
            <person name="Li Z."/>
            <person name="Crits-Christoph A."/>
            <person name="Burstein D."/>
            <person name="Anantharaman K."/>
            <person name="Lane K.R."/>
            <person name="Thomas B.C."/>
            <person name="Pan C."/>
            <person name="Northen T.R."/>
            <person name="Banfield J.F."/>
        </authorList>
    </citation>
    <scope>NUCLEOTIDE SEQUENCE [LARGE SCALE GENOMIC DNA]</scope>
    <source>
        <strain evidence="2">WS_4</strain>
    </source>
</reference>
<accession>A0A538SQ46</accession>
<keyword evidence="1" id="KW-0812">Transmembrane</keyword>